<feature type="region of interest" description="Disordered" evidence="1">
    <location>
        <begin position="79"/>
        <end position="98"/>
    </location>
</feature>
<reference evidence="2 3" key="1">
    <citation type="journal article" date="2021" name="G3 (Bethesda)">
        <title>Genomic diversity, chromosomal rearrangements, and interspecies hybridization in the ogataea polymorpha species complex.</title>
        <authorList>
            <person name="Hanson S.J."/>
            <person name="Cinneide E.O."/>
            <person name="Salzberg L.I."/>
            <person name="Wolfe K.H."/>
            <person name="McGowan J."/>
            <person name="Fitzpatrick D.A."/>
            <person name="Matlin K."/>
        </authorList>
    </citation>
    <scope>NUCLEOTIDE SEQUENCE [LARGE SCALE GENOMIC DNA]</scope>
    <source>
        <strain evidence="2">51-138</strain>
    </source>
</reference>
<accession>A0ABQ7RZP6</accession>
<gene>
    <name evidence="2" type="ORF">KL940_002147</name>
</gene>
<dbReference type="Proteomes" id="UP001197328">
    <property type="component" value="Unassembled WGS sequence"/>
</dbReference>
<comment type="caution">
    <text evidence="2">The sequence shown here is derived from an EMBL/GenBank/DDBJ whole genome shotgun (WGS) entry which is preliminary data.</text>
</comment>
<evidence type="ECO:0000313" key="2">
    <source>
        <dbReference type="EMBL" id="KAG7850587.1"/>
    </source>
</evidence>
<evidence type="ECO:0000313" key="3">
    <source>
        <dbReference type="Proteomes" id="UP001197328"/>
    </source>
</evidence>
<feature type="region of interest" description="Disordered" evidence="1">
    <location>
        <begin position="1"/>
        <end position="44"/>
    </location>
</feature>
<evidence type="ECO:0000256" key="1">
    <source>
        <dbReference type="SAM" id="MobiDB-lite"/>
    </source>
</evidence>
<proteinExistence type="predicted"/>
<organism evidence="2 3">
    <name type="scientific">Pichia angusta</name>
    <name type="common">Yeast</name>
    <name type="synonym">Hansenula polymorpha</name>
    <dbReference type="NCBI Taxonomy" id="870730"/>
    <lineage>
        <taxon>Eukaryota</taxon>
        <taxon>Fungi</taxon>
        <taxon>Dikarya</taxon>
        <taxon>Ascomycota</taxon>
        <taxon>Saccharomycotina</taxon>
        <taxon>Pichiomycetes</taxon>
        <taxon>Pichiales</taxon>
        <taxon>Pichiaceae</taxon>
        <taxon>Ogataea</taxon>
    </lineage>
</organism>
<dbReference type="EMBL" id="JAHLVD010000004">
    <property type="protein sequence ID" value="KAG7850587.1"/>
    <property type="molecule type" value="Genomic_DNA"/>
</dbReference>
<protein>
    <submittedName>
        <fullName evidence="2">Uncharacterized protein</fullName>
    </submittedName>
</protein>
<feature type="compositionally biased region" description="Basic and acidic residues" evidence="1">
    <location>
        <begin position="7"/>
        <end position="20"/>
    </location>
</feature>
<keyword evidence="3" id="KW-1185">Reference proteome</keyword>
<feature type="compositionally biased region" description="Basic residues" evidence="1">
    <location>
        <begin position="86"/>
        <end position="98"/>
    </location>
</feature>
<name>A0ABQ7RZP6_PICAN</name>
<sequence length="304" mass="33632">MPSARTVPDEMHKPVREAARVRPSVSPGVPRPERVQRVDSVPGAGHRPLRLQTALAHCSVLVEHGAVGVRRGVRIGTAKQTATERAHRHGRRVDGRRHRVAVPASRKNLYTVRSVSVLAAKSVVREHRADSAEARFARARQTDVPFPSDEKAAAEIHPRAGRGVQALQREPGPGAQEERFCETPGQLETAEDRAQGGLVLVKDPFMGMTAEKLAAELPEELSVKWLMDSFVIYGDFDESQLRALKPEVKEVLTSKNLAMDCALAKTDIPRTLIYDVEQATDQPAETKLEPEPNRLLISTSFDWY</sequence>